<organism evidence="2 3">
    <name type="scientific">Dendrothele bispora (strain CBS 962.96)</name>
    <dbReference type="NCBI Taxonomy" id="1314807"/>
    <lineage>
        <taxon>Eukaryota</taxon>
        <taxon>Fungi</taxon>
        <taxon>Dikarya</taxon>
        <taxon>Basidiomycota</taxon>
        <taxon>Agaricomycotina</taxon>
        <taxon>Agaricomycetes</taxon>
        <taxon>Agaricomycetidae</taxon>
        <taxon>Agaricales</taxon>
        <taxon>Agaricales incertae sedis</taxon>
        <taxon>Dendrothele</taxon>
    </lineage>
</organism>
<dbReference type="PANTHER" id="PTHR33606">
    <property type="entry name" value="PROTEIN YCII"/>
    <property type="match status" value="1"/>
</dbReference>
<reference evidence="2 3" key="1">
    <citation type="journal article" date="2019" name="Nat. Ecol. Evol.">
        <title>Megaphylogeny resolves global patterns of mushroom evolution.</title>
        <authorList>
            <person name="Varga T."/>
            <person name="Krizsan K."/>
            <person name="Foldi C."/>
            <person name="Dima B."/>
            <person name="Sanchez-Garcia M."/>
            <person name="Sanchez-Ramirez S."/>
            <person name="Szollosi G.J."/>
            <person name="Szarkandi J.G."/>
            <person name="Papp V."/>
            <person name="Albert L."/>
            <person name="Andreopoulos W."/>
            <person name="Angelini C."/>
            <person name="Antonin V."/>
            <person name="Barry K.W."/>
            <person name="Bougher N.L."/>
            <person name="Buchanan P."/>
            <person name="Buyck B."/>
            <person name="Bense V."/>
            <person name="Catcheside P."/>
            <person name="Chovatia M."/>
            <person name="Cooper J."/>
            <person name="Damon W."/>
            <person name="Desjardin D."/>
            <person name="Finy P."/>
            <person name="Geml J."/>
            <person name="Haridas S."/>
            <person name="Hughes K."/>
            <person name="Justo A."/>
            <person name="Karasinski D."/>
            <person name="Kautmanova I."/>
            <person name="Kiss B."/>
            <person name="Kocsube S."/>
            <person name="Kotiranta H."/>
            <person name="LaButti K.M."/>
            <person name="Lechner B.E."/>
            <person name="Liimatainen K."/>
            <person name="Lipzen A."/>
            <person name="Lukacs Z."/>
            <person name="Mihaltcheva S."/>
            <person name="Morgado L.N."/>
            <person name="Niskanen T."/>
            <person name="Noordeloos M.E."/>
            <person name="Ohm R.A."/>
            <person name="Ortiz-Santana B."/>
            <person name="Ovrebo C."/>
            <person name="Racz N."/>
            <person name="Riley R."/>
            <person name="Savchenko A."/>
            <person name="Shiryaev A."/>
            <person name="Soop K."/>
            <person name="Spirin V."/>
            <person name="Szebenyi C."/>
            <person name="Tomsovsky M."/>
            <person name="Tulloss R.E."/>
            <person name="Uehling J."/>
            <person name="Grigoriev I.V."/>
            <person name="Vagvolgyi C."/>
            <person name="Papp T."/>
            <person name="Martin F.M."/>
            <person name="Miettinen O."/>
            <person name="Hibbett D.S."/>
            <person name="Nagy L.G."/>
        </authorList>
    </citation>
    <scope>NUCLEOTIDE SEQUENCE [LARGE SCALE GENOMIC DNA]</scope>
    <source>
        <strain evidence="2 3">CBS 962.96</strain>
    </source>
</reference>
<dbReference type="InterPro" id="IPR011008">
    <property type="entry name" value="Dimeric_a/b-barrel"/>
</dbReference>
<dbReference type="InterPro" id="IPR005545">
    <property type="entry name" value="YCII"/>
</dbReference>
<accession>A0A4S8MVH8</accession>
<dbReference type="Gene3D" id="3.30.70.1060">
    <property type="entry name" value="Dimeric alpha+beta barrel"/>
    <property type="match status" value="1"/>
</dbReference>
<keyword evidence="3" id="KW-1185">Reference proteome</keyword>
<dbReference type="PANTHER" id="PTHR33606:SF3">
    <property type="entry name" value="PROTEIN YCII"/>
    <property type="match status" value="1"/>
</dbReference>
<dbReference type="SUPFAM" id="SSF54909">
    <property type="entry name" value="Dimeric alpha+beta barrel"/>
    <property type="match status" value="1"/>
</dbReference>
<evidence type="ECO:0000313" key="3">
    <source>
        <dbReference type="Proteomes" id="UP000297245"/>
    </source>
</evidence>
<evidence type="ECO:0000313" key="2">
    <source>
        <dbReference type="EMBL" id="THV06719.1"/>
    </source>
</evidence>
<dbReference type="AlphaFoldDB" id="A0A4S8MVH8"/>
<proteinExistence type="predicted"/>
<dbReference type="Proteomes" id="UP000297245">
    <property type="component" value="Unassembled WGS sequence"/>
</dbReference>
<dbReference type="OrthoDB" id="5519740at2759"/>
<gene>
    <name evidence="2" type="ORF">K435DRAFT_773064</name>
</gene>
<name>A0A4S8MVH8_DENBC</name>
<protein>
    <recommendedName>
        <fullName evidence="1">YCII-related domain-containing protein</fullName>
    </recommendedName>
</protein>
<feature type="domain" description="YCII-related" evidence="1">
    <location>
        <begin position="12"/>
        <end position="99"/>
    </location>
</feature>
<dbReference type="InterPro" id="IPR051807">
    <property type="entry name" value="Sec-metab_biosynth-assoc"/>
</dbReference>
<sequence length="114" mass="12579">MSAASTGPKLHKFFVYAPDKEGSASKRFEVRARHLEDIAPLIQSGVVKMGGMMITPKSLETEGQREPLGSCIVYEAENLDAVKKMVESDVYYTAGVWDREKLVVVPFLSATPFP</sequence>
<evidence type="ECO:0000259" key="1">
    <source>
        <dbReference type="Pfam" id="PF03795"/>
    </source>
</evidence>
<dbReference type="EMBL" id="ML179041">
    <property type="protein sequence ID" value="THV06719.1"/>
    <property type="molecule type" value="Genomic_DNA"/>
</dbReference>
<dbReference type="Pfam" id="PF03795">
    <property type="entry name" value="YCII"/>
    <property type="match status" value="1"/>
</dbReference>